<dbReference type="eggNOG" id="ENOG5032HZW">
    <property type="taxonomic scope" value="Bacteria"/>
</dbReference>
<keyword evidence="4" id="KW-0812">Transmembrane</keyword>
<keyword evidence="2 4" id="KW-0472">Membrane</keyword>
<evidence type="ECO:0000313" key="6">
    <source>
        <dbReference type="Proteomes" id="UP000009154"/>
    </source>
</evidence>
<keyword evidence="4" id="KW-1133">Transmembrane helix</keyword>
<sequence>MTPASQARTPVRSAPLRRRRTPTKPDEAPAIDTAPTDTAPTDTAPTDTAPTDTAPTDTATPEQPSPAVNLTKPERTGPVADPDELVSSLSYRERRQRRMAAAPGGDDAAPVTKVSALRARSDRSILAWVATGLAVIVIVGCLVASAVFAIALGRIDHQRDLRAEYSSFAQQMTVTMTSLNPGNVDAAMKTMSDKTSGTAQQRLNESMGQAVSLIRDQKLDVQSTVISDAVTKADADEGTVIVVYGWQMKPTDPKEQTIVQTFRWRVDITRINGELKMTDFEWVT</sequence>
<feature type="region of interest" description="Disordered" evidence="3">
    <location>
        <begin position="1"/>
        <end position="86"/>
    </location>
</feature>
<dbReference type="HOGENOM" id="CLU_884992_0_0_11"/>
<accession>H6MUR8</accession>
<feature type="compositionally biased region" description="Low complexity" evidence="3">
    <location>
        <begin position="28"/>
        <end position="61"/>
    </location>
</feature>
<feature type="transmembrane region" description="Helical" evidence="4">
    <location>
        <begin position="125"/>
        <end position="152"/>
    </location>
</feature>
<protein>
    <recommendedName>
        <fullName evidence="7">Mammalian cell entry protein</fullName>
    </recommendedName>
</protein>
<dbReference type="EMBL" id="CP003119">
    <property type="protein sequence ID" value="AFA75259.1"/>
    <property type="molecule type" value="Genomic_DNA"/>
</dbReference>
<evidence type="ECO:0000256" key="2">
    <source>
        <dbReference type="ARBA" id="ARBA00023136"/>
    </source>
</evidence>
<evidence type="ECO:0008006" key="7">
    <source>
        <dbReference type="Google" id="ProtNLM"/>
    </source>
</evidence>
<reference evidence="5 6" key="1">
    <citation type="journal article" date="2012" name="Appl. Environ. Microbiol.">
        <title>Involvement of two latex-clearing proteins during rubber degradation and insights into the subsequent degradation pathway revealed by the genome sequence of Gordonia polyisoprenivorans strain VH2.</title>
        <authorList>
            <person name="Hiessl S."/>
            <person name="Schuldes J."/>
            <person name="Thurmer A."/>
            <person name="Halbsguth T."/>
            <person name="Broker D."/>
            <person name="Angelov A."/>
            <person name="Liebl W."/>
            <person name="Daniel R."/>
            <person name="Steinbuchel A."/>
        </authorList>
    </citation>
    <scope>NUCLEOTIDE SEQUENCE [LARGE SCALE GENOMIC DNA]</scope>
    <source>
        <strain evidence="6">DSM 44266 / VH2</strain>
    </source>
</reference>
<dbReference type="STRING" id="1112204.GPOL_c42560"/>
<dbReference type="Proteomes" id="UP000009154">
    <property type="component" value="Chromosome"/>
</dbReference>
<dbReference type="KEGG" id="gpo:GPOL_c42560"/>
<dbReference type="RefSeq" id="WP_014361495.1">
    <property type="nucleotide sequence ID" value="NC_016906.1"/>
</dbReference>
<comment type="subcellular location">
    <subcellularLocation>
        <location evidence="1">Membrane</location>
    </subcellularLocation>
</comment>
<keyword evidence="6" id="KW-1185">Reference proteome</keyword>
<evidence type="ECO:0000256" key="4">
    <source>
        <dbReference type="SAM" id="Phobius"/>
    </source>
</evidence>
<proteinExistence type="predicted"/>
<organism evidence="5 6">
    <name type="scientific">Gordonia polyisoprenivorans (strain DSM 44266 / VH2)</name>
    <dbReference type="NCBI Taxonomy" id="1112204"/>
    <lineage>
        <taxon>Bacteria</taxon>
        <taxon>Bacillati</taxon>
        <taxon>Actinomycetota</taxon>
        <taxon>Actinomycetes</taxon>
        <taxon>Mycobacteriales</taxon>
        <taxon>Gordoniaceae</taxon>
        <taxon>Gordonia</taxon>
    </lineage>
</organism>
<name>H6MUR8_GORPV</name>
<dbReference type="PANTHER" id="PTHR37042:SF4">
    <property type="entry name" value="OUTER MEMBRANE PROTEIN RV1973"/>
    <property type="match status" value="1"/>
</dbReference>
<dbReference type="GeneID" id="90161259"/>
<evidence type="ECO:0000256" key="1">
    <source>
        <dbReference type="ARBA" id="ARBA00004370"/>
    </source>
</evidence>
<evidence type="ECO:0000313" key="5">
    <source>
        <dbReference type="EMBL" id="AFA75259.1"/>
    </source>
</evidence>
<dbReference type="PANTHER" id="PTHR37042">
    <property type="entry name" value="OUTER MEMBRANE PROTEIN RV1973"/>
    <property type="match status" value="1"/>
</dbReference>
<dbReference type="AlphaFoldDB" id="H6MUR8"/>
<gene>
    <name evidence="5" type="ordered locus">GPOL_c42560</name>
</gene>
<dbReference type="GO" id="GO:0016020">
    <property type="term" value="C:membrane"/>
    <property type="evidence" value="ECO:0007669"/>
    <property type="project" value="UniProtKB-SubCell"/>
</dbReference>
<evidence type="ECO:0000256" key="3">
    <source>
        <dbReference type="SAM" id="MobiDB-lite"/>
    </source>
</evidence>